<reference evidence="2 3" key="1">
    <citation type="submission" date="2017-07" db="EMBL/GenBank/DDBJ databases">
        <authorList>
            <person name="Talla V."/>
            <person name="Backstrom N."/>
        </authorList>
    </citation>
    <scope>NUCLEOTIDE SEQUENCE [LARGE SCALE GENOMIC DNA]</scope>
</reference>
<gene>
    <name evidence="2" type="ORF">LSINAPIS_LOCUS5610</name>
</gene>
<evidence type="ECO:0000313" key="2">
    <source>
        <dbReference type="EMBL" id="VVC93423.1"/>
    </source>
</evidence>
<proteinExistence type="predicted"/>
<sequence length="98" mass="10661">MEVEPPPVPPDPDGSRNTSRQAASESGKNPPKRPKDDKGPFIVHVSRKVSAHLQAHPCLEVWTVPTPNKCTHIVKDGIKSVGRNRVSVEFSNAQAATF</sequence>
<feature type="region of interest" description="Disordered" evidence="1">
    <location>
        <begin position="1"/>
        <end position="40"/>
    </location>
</feature>
<dbReference type="Proteomes" id="UP000324832">
    <property type="component" value="Unassembled WGS sequence"/>
</dbReference>
<name>A0A5E4Q7T6_9NEOP</name>
<dbReference type="EMBL" id="FZQP02001637">
    <property type="protein sequence ID" value="VVC93423.1"/>
    <property type="molecule type" value="Genomic_DNA"/>
</dbReference>
<organism evidence="2 3">
    <name type="scientific">Leptidea sinapis</name>
    <dbReference type="NCBI Taxonomy" id="189913"/>
    <lineage>
        <taxon>Eukaryota</taxon>
        <taxon>Metazoa</taxon>
        <taxon>Ecdysozoa</taxon>
        <taxon>Arthropoda</taxon>
        <taxon>Hexapoda</taxon>
        <taxon>Insecta</taxon>
        <taxon>Pterygota</taxon>
        <taxon>Neoptera</taxon>
        <taxon>Endopterygota</taxon>
        <taxon>Lepidoptera</taxon>
        <taxon>Glossata</taxon>
        <taxon>Ditrysia</taxon>
        <taxon>Papilionoidea</taxon>
        <taxon>Pieridae</taxon>
        <taxon>Dismorphiinae</taxon>
        <taxon>Leptidea</taxon>
    </lineage>
</organism>
<protein>
    <submittedName>
        <fullName evidence="2">Uncharacterized protein</fullName>
    </submittedName>
</protein>
<keyword evidence="3" id="KW-1185">Reference proteome</keyword>
<feature type="compositionally biased region" description="Polar residues" evidence="1">
    <location>
        <begin position="15"/>
        <end position="27"/>
    </location>
</feature>
<evidence type="ECO:0000313" key="3">
    <source>
        <dbReference type="Proteomes" id="UP000324832"/>
    </source>
</evidence>
<accession>A0A5E4Q7T6</accession>
<evidence type="ECO:0000256" key="1">
    <source>
        <dbReference type="SAM" id="MobiDB-lite"/>
    </source>
</evidence>
<feature type="compositionally biased region" description="Pro residues" evidence="1">
    <location>
        <begin position="1"/>
        <end position="12"/>
    </location>
</feature>
<dbReference type="AlphaFoldDB" id="A0A5E4Q7T6"/>